<accession>A0A517Y6H3</accession>
<organism evidence="2 3">
    <name type="scientific">Anatilimnocola aggregata</name>
    <dbReference type="NCBI Taxonomy" id="2528021"/>
    <lineage>
        <taxon>Bacteria</taxon>
        <taxon>Pseudomonadati</taxon>
        <taxon>Planctomycetota</taxon>
        <taxon>Planctomycetia</taxon>
        <taxon>Pirellulales</taxon>
        <taxon>Pirellulaceae</taxon>
        <taxon>Anatilimnocola</taxon>
    </lineage>
</organism>
<evidence type="ECO:0000256" key="1">
    <source>
        <dbReference type="SAM" id="MobiDB-lite"/>
    </source>
</evidence>
<evidence type="ECO:0000313" key="2">
    <source>
        <dbReference type="EMBL" id="QDU25732.1"/>
    </source>
</evidence>
<feature type="compositionally biased region" description="Pro residues" evidence="1">
    <location>
        <begin position="927"/>
        <end position="946"/>
    </location>
</feature>
<proteinExistence type="predicted"/>
<name>A0A517Y6H3_9BACT</name>
<gene>
    <name evidence="2" type="ORF">ETAA8_08020</name>
</gene>
<evidence type="ECO:0000313" key="3">
    <source>
        <dbReference type="Proteomes" id="UP000315017"/>
    </source>
</evidence>
<keyword evidence="3" id="KW-1185">Reference proteome</keyword>
<feature type="region of interest" description="Disordered" evidence="1">
    <location>
        <begin position="915"/>
        <end position="946"/>
    </location>
</feature>
<protein>
    <submittedName>
        <fullName evidence="2">Uncharacterized protein</fullName>
    </submittedName>
</protein>
<dbReference type="OrthoDB" id="221287at2"/>
<dbReference type="Proteomes" id="UP000315017">
    <property type="component" value="Chromosome"/>
</dbReference>
<dbReference type="KEGG" id="aagg:ETAA8_08020"/>
<dbReference type="AlphaFoldDB" id="A0A517Y6H3"/>
<reference evidence="2 3" key="1">
    <citation type="submission" date="2019-02" db="EMBL/GenBank/DDBJ databases">
        <title>Deep-cultivation of Planctomycetes and their phenomic and genomic characterization uncovers novel biology.</title>
        <authorList>
            <person name="Wiegand S."/>
            <person name="Jogler M."/>
            <person name="Boedeker C."/>
            <person name="Pinto D."/>
            <person name="Vollmers J."/>
            <person name="Rivas-Marin E."/>
            <person name="Kohn T."/>
            <person name="Peeters S.H."/>
            <person name="Heuer A."/>
            <person name="Rast P."/>
            <person name="Oberbeckmann S."/>
            <person name="Bunk B."/>
            <person name="Jeske O."/>
            <person name="Meyerdierks A."/>
            <person name="Storesund J.E."/>
            <person name="Kallscheuer N."/>
            <person name="Luecker S."/>
            <person name="Lage O.M."/>
            <person name="Pohl T."/>
            <person name="Merkel B.J."/>
            <person name="Hornburger P."/>
            <person name="Mueller R.-W."/>
            <person name="Bruemmer F."/>
            <person name="Labrenz M."/>
            <person name="Spormann A.M."/>
            <person name="Op den Camp H."/>
            <person name="Overmann J."/>
            <person name="Amann R."/>
            <person name="Jetten M.S.M."/>
            <person name="Mascher T."/>
            <person name="Medema M.H."/>
            <person name="Devos D.P."/>
            <person name="Kaster A.-K."/>
            <person name="Ovreas L."/>
            <person name="Rohde M."/>
            <person name="Galperin M.Y."/>
            <person name="Jogler C."/>
        </authorList>
    </citation>
    <scope>NUCLEOTIDE SEQUENCE [LARGE SCALE GENOMIC DNA]</scope>
    <source>
        <strain evidence="2 3">ETA_A8</strain>
    </source>
</reference>
<dbReference type="RefSeq" id="WP_145085172.1">
    <property type="nucleotide sequence ID" value="NZ_CP036274.1"/>
</dbReference>
<sequence>MSPLVGVLRVGLPGLLFLATVFSVAELHARIEGEAAIGRPFGVGRITFSGGDVGSIDDRLCRLEEKNGRIFYPAAMPGMLGRLLTQILGNPTQGAAESVTIHFLFRGDEPLELSLYSPAKSEVTLTPRNENRRVYDRLRDGWWRDYQALAKQQITRGDHPPLIQNYLQAMLSQRLGLTWRDEMLEERRENRNPNASSTNESLELLLGLEDLRLRTLRDSMLGRSDYTARATEPLPAGMAWPPAALPTIEGEVPVEAIAAHVPPEYFYIRFGTFRNYLWLSDLLKDYGGDLGSMVTMRSYAAPLNKRIQDQLGLEQNALAKVLGPTVINDVALIGQDLYLVDGAAMGILFEAKQPEVLDDDIQKQRRRAIERDKERGSKLETIKISGRDVSFASTPDNHLRSYYVFDGKYHLVTTSRTMVERFLAVSGGAGSLAQSPEFIHARTILPLLRDDTIFVYFSKSFFEGLLTPQYQIELRRRMQATTDLDLLRFARLAARGEGLEVEQVETLVQAGFLPPSFGRHPDGSGPVIAGEEFLDTHRGARGHFLPIADMPIDLVTAAEAARYRNQATAYLNEWKVMDPLMVGIKRFALPKTDPTQPTIERVTIDGNITPLNEAKYGQLMSMLGPPTTQMITRSADDIVSAQAMVKGMNLLGNIPPHHLFLGMQDLTPVLENRRTGLFGTLQMLRSTPGYLGSWPKAGYLDALPLGQLLSSRPDANGFSQLPLGLWRREGGGFSVLSFDANVLAKVTPELRVVEAEVPAQIRLHIGDLSTAKVAPLINQMYYDRALSASSGNVRLLHMLNQQLHVPIEDCETVAEDLLNAQLKCPLGGEYKLLEEVGAGLYWRSTVWPARYDLAPADYRAPLLDWFRGLDGHLTKEQGRLIAHIEVDLARKPEEPTATPEFKLPIFDLFGGQKAFKTKPKDPNAAELPPPLPPVKDVPVPPKGKEF</sequence>
<dbReference type="EMBL" id="CP036274">
    <property type="protein sequence ID" value="QDU25732.1"/>
    <property type="molecule type" value="Genomic_DNA"/>
</dbReference>